<evidence type="ECO:0000313" key="1">
    <source>
        <dbReference type="EMBL" id="TKI81322.1"/>
    </source>
</evidence>
<dbReference type="EMBL" id="SZOD01000740">
    <property type="protein sequence ID" value="TKI81322.1"/>
    <property type="molecule type" value="Genomic_DNA"/>
</dbReference>
<accession>A0A4U3A2L2</accession>
<sequence length="71" mass="8092">MRERENWDVLCEACDKTIERGVATESGDNYCDSCYNKLAKEKNMLIDPKTDVISDYGQMIEKLGGKTINLK</sequence>
<name>A0A4U3A2L2_BACMY</name>
<dbReference type="RefSeq" id="WP_137058878.1">
    <property type="nucleotide sequence ID" value="NZ_SZOD01000740.1"/>
</dbReference>
<gene>
    <name evidence="1" type="ORF">FC701_25440</name>
</gene>
<evidence type="ECO:0000313" key="2">
    <source>
        <dbReference type="Proteomes" id="UP000305524"/>
    </source>
</evidence>
<dbReference type="AlphaFoldDB" id="A0A4U3A2L2"/>
<dbReference type="Proteomes" id="UP000305524">
    <property type="component" value="Unassembled WGS sequence"/>
</dbReference>
<proteinExistence type="predicted"/>
<comment type="caution">
    <text evidence="1">The sequence shown here is derived from an EMBL/GenBank/DDBJ whole genome shotgun (WGS) entry which is preliminary data.</text>
</comment>
<organism evidence="1 2">
    <name type="scientific">Bacillus mycoides</name>
    <dbReference type="NCBI Taxonomy" id="1405"/>
    <lineage>
        <taxon>Bacteria</taxon>
        <taxon>Bacillati</taxon>
        <taxon>Bacillota</taxon>
        <taxon>Bacilli</taxon>
        <taxon>Bacillales</taxon>
        <taxon>Bacillaceae</taxon>
        <taxon>Bacillus</taxon>
        <taxon>Bacillus cereus group</taxon>
    </lineage>
</organism>
<reference evidence="1 2" key="1">
    <citation type="journal article" date="2019" name="Environ. Microbiol.">
        <title>An active ?-lactamase is a part of an orchestrated cell wall stress resistance network of Bacillus subtilis and related rhizosphere species.</title>
        <authorList>
            <person name="Bucher T."/>
            <person name="Keren-Paz A."/>
            <person name="Hausser J."/>
            <person name="Olender T."/>
            <person name="Cytryn E."/>
            <person name="Kolodkin-Gal I."/>
        </authorList>
    </citation>
    <scope>NUCLEOTIDE SEQUENCE [LARGE SCALE GENOMIC DNA]</scope>
    <source>
        <strain evidence="1 2">I186</strain>
    </source>
</reference>
<protein>
    <submittedName>
        <fullName evidence="1">Uncharacterized protein</fullName>
    </submittedName>
</protein>